<protein>
    <submittedName>
        <fullName evidence="1">Uncharacterized protein</fullName>
    </submittedName>
</protein>
<organism evidence="1 2">
    <name type="scientific">Lindgomyces ingoldianus</name>
    <dbReference type="NCBI Taxonomy" id="673940"/>
    <lineage>
        <taxon>Eukaryota</taxon>
        <taxon>Fungi</taxon>
        <taxon>Dikarya</taxon>
        <taxon>Ascomycota</taxon>
        <taxon>Pezizomycotina</taxon>
        <taxon>Dothideomycetes</taxon>
        <taxon>Pleosporomycetidae</taxon>
        <taxon>Pleosporales</taxon>
        <taxon>Lindgomycetaceae</taxon>
        <taxon>Lindgomyces</taxon>
    </lineage>
</organism>
<keyword evidence="2" id="KW-1185">Reference proteome</keyword>
<accession>A0ACB6QGH2</accession>
<evidence type="ECO:0000313" key="2">
    <source>
        <dbReference type="Proteomes" id="UP000799755"/>
    </source>
</evidence>
<proteinExistence type="predicted"/>
<sequence>MRSDLQPVPLWHTSTALDSCTSTPGWPYWSVWKDAPPQATIAINLHEQSRTYVHDPKLQRRHCFTDGKMFSATEKREMRNRLRLISRLHLISNGNQRDLAVNVATKQGGQPTRSGHIPCSAGCMEEKGRSRDAGCGPFCTTSKGDDSLEICFKLLRGRDSRYYGRNNVTVQGASDLFRHTGVSATCLNKGSVSRGTELGSAKQRGVDIPAAGRITVTTIWFLYEGTYMGPSHDRDIAD</sequence>
<evidence type="ECO:0000313" key="1">
    <source>
        <dbReference type="EMBL" id="KAF2466109.1"/>
    </source>
</evidence>
<dbReference type="EMBL" id="MU003526">
    <property type="protein sequence ID" value="KAF2466109.1"/>
    <property type="molecule type" value="Genomic_DNA"/>
</dbReference>
<gene>
    <name evidence="1" type="ORF">BDR25DRAFT_395918</name>
</gene>
<reference evidence="1" key="1">
    <citation type="journal article" date="2020" name="Stud. Mycol.">
        <title>101 Dothideomycetes genomes: a test case for predicting lifestyles and emergence of pathogens.</title>
        <authorList>
            <person name="Haridas S."/>
            <person name="Albert R."/>
            <person name="Binder M."/>
            <person name="Bloem J."/>
            <person name="Labutti K."/>
            <person name="Salamov A."/>
            <person name="Andreopoulos B."/>
            <person name="Baker S."/>
            <person name="Barry K."/>
            <person name="Bills G."/>
            <person name="Bluhm B."/>
            <person name="Cannon C."/>
            <person name="Castanera R."/>
            <person name="Culley D."/>
            <person name="Daum C."/>
            <person name="Ezra D."/>
            <person name="Gonzalez J."/>
            <person name="Henrissat B."/>
            <person name="Kuo A."/>
            <person name="Liang C."/>
            <person name="Lipzen A."/>
            <person name="Lutzoni F."/>
            <person name="Magnuson J."/>
            <person name="Mondo S."/>
            <person name="Nolan M."/>
            <person name="Ohm R."/>
            <person name="Pangilinan J."/>
            <person name="Park H.-J."/>
            <person name="Ramirez L."/>
            <person name="Alfaro M."/>
            <person name="Sun H."/>
            <person name="Tritt A."/>
            <person name="Yoshinaga Y."/>
            <person name="Zwiers L.-H."/>
            <person name="Turgeon B."/>
            <person name="Goodwin S."/>
            <person name="Spatafora J."/>
            <person name="Crous P."/>
            <person name="Grigoriev I."/>
        </authorList>
    </citation>
    <scope>NUCLEOTIDE SEQUENCE</scope>
    <source>
        <strain evidence="1">ATCC 200398</strain>
    </source>
</reference>
<name>A0ACB6QGH2_9PLEO</name>
<comment type="caution">
    <text evidence="1">The sequence shown here is derived from an EMBL/GenBank/DDBJ whole genome shotgun (WGS) entry which is preliminary data.</text>
</comment>
<dbReference type="Proteomes" id="UP000799755">
    <property type="component" value="Unassembled WGS sequence"/>
</dbReference>